<organism evidence="2 3">
    <name type="scientific">Batillaria attramentaria</name>
    <dbReference type="NCBI Taxonomy" id="370345"/>
    <lineage>
        <taxon>Eukaryota</taxon>
        <taxon>Metazoa</taxon>
        <taxon>Spiralia</taxon>
        <taxon>Lophotrochozoa</taxon>
        <taxon>Mollusca</taxon>
        <taxon>Gastropoda</taxon>
        <taxon>Caenogastropoda</taxon>
        <taxon>Sorbeoconcha</taxon>
        <taxon>Cerithioidea</taxon>
        <taxon>Batillariidae</taxon>
        <taxon>Batillaria</taxon>
    </lineage>
</organism>
<proteinExistence type="predicted"/>
<evidence type="ECO:0000313" key="3">
    <source>
        <dbReference type="Proteomes" id="UP001519460"/>
    </source>
</evidence>
<gene>
    <name evidence="2" type="ORF">BaRGS_00025749</name>
    <name evidence="1" type="ORF">BaRGS_00040091</name>
</gene>
<accession>A0ABD0K7N0</accession>
<reference evidence="2 3" key="2">
    <citation type="journal article" date="2023" name="Sci. Data">
        <title>Genome assembly of the Korean intertidal mud-creeper Batillaria attramentaria.</title>
        <authorList>
            <person name="Patra A.K."/>
            <person name="Ho P.T."/>
            <person name="Jun S."/>
            <person name="Lee S.J."/>
            <person name="Kim Y."/>
            <person name="Won Y.J."/>
        </authorList>
    </citation>
    <scope>NUCLEOTIDE SEQUENCE [LARGE SCALE GENOMIC DNA]</scope>
    <source>
        <strain evidence="2">Wonlab-2016</strain>
    </source>
</reference>
<evidence type="ECO:0000313" key="2">
    <source>
        <dbReference type="EMBL" id="KAK7482972.1"/>
    </source>
</evidence>
<reference evidence="2" key="3">
    <citation type="submission" date="2023-01" db="EMBL/GenBank/DDBJ databases">
        <authorList>
            <person name="Patra A."/>
        </authorList>
    </citation>
    <scope>NUCLEOTIDE SEQUENCE</scope>
    <source>
        <strain evidence="2">Wonlab-2016</strain>
        <tissue evidence="2">Foot muscle</tissue>
    </source>
</reference>
<comment type="caution">
    <text evidence="2">The sequence shown here is derived from an EMBL/GenBank/DDBJ whole genome shotgun (WGS) entry which is preliminary data.</text>
</comment>
<dbReference type="EMBL" id="JACVVK020000759">
    <property type="protein sequence ID" value="KAK7448534.1"/>
    <property type="molecule type" value="Genomic_DNA"/>
</dbReference>
<sequence length="100" mass="11119">MTGSDSQLRTECTVAFPLAAPFAYVNPGQLMVIGYLLRAGALTRVVRSRRVAGLHWLPCCTSCDEFGTESQLLAARLLGAQVEQGRRCNRDKFDTEKDRR</sequence>
<dbReference type="Proteomes" id="UP001519460">
    <property type="component" value="Unassembled WGS sequence"/>
</dbReference>
<evidence type="ECO:0000313" key="1">
    <source>
        <dbReference type="EMBL" id="KAK7448534.1"/>
    </source>
</evidence>
<reference evidence="2" key="1">
    <citation type="submission" date="2020-09" db="EMBL/GenBank/DDBJ databases">
        <authorList>
            <person name="Won Y."/>
        </authorList>
    </citation>
    <scope>NUCLEOTIDE SEQUENCE</scope>
    <source>
        <strain evidence="2">Wonlab-2016</strain>
        <tissue evidence="2">Foot muscle</tissue>
    </source>
</reference>
<name>A0ABD0K7N0_9CAEN</name>
<dbReference type="EMBL" id="JACVVK020000235">
    <property type="protein sequence ID" value="KAK7482972.1"/>
    <property type="molecule type" value="Genomic_DNA"/>
</dbReference>
<keyword evidence="3" id="KW-1185">Reference proteome</keyword>
<protein>
    <submittedName>
        <fullName evidence="2">Uncharacterized protein</fullName>
    </submittedName>
</protein>
<dbReference type="AlphaFoldDB" id="A0ABD0K7N0"/>